<dbReference type="InterPro" id="IPR001498">
    <property type="entry name" value="Impact_N"/>
</dbReference>
<comment type="caution">
    <text evidence="4">The sequence shown here is derived from an EMBL/GenBank/DDBJ whole genome shotgun (WGS) entry which is preliminary data.</text>
</comment>
<evidence type="ECO:0000313" key="4">
    <source>
        <dbReference type="EMBL" id="MBC8539797.1"/>
    </source>
</evidence>
<gene>
    <name evidence="4" type="ORF">H8698_02255</name>
</gene>
<dbReference type="SUPFAM" id="SSF54980">
    <property type="entry name" value="EF-G C-terminal domain-like"/>
    <property type="match status" value="1"/>
</dbReference>
<dbReference type="PANTHER" id="PTHR16301:SF20">
    <property type="entry name" value="IMPACT FAMILY MEMBER YIGZ"/>
    <property type="match status" value="1"/>
</dbReference>
<reference evidence="4" key="1">
    <citation type="submission" date="2020-08" db="EMBL/GenBank/DDBJ databases">
        <title>Genome public.</title>
        <authorList>
            <person name="Liu C."/>
            <person name="Sun Q."/>
        </authorList>
    </citation>
    <scope>NUCLEOTIDE SEQUENCE</scope>
    <source>
        <strain evidence="4">H8</strain>
    </source>
</reference>
<comment type="similarity">
    <text evidence="1">Belongs to the IMPACT family.</text>
</comment>
<dbReference type="InterPro" id="IPR015796">
    <property type="entry name" value="Impact_YigZ-like"/>
</dbReference>
<name>A0A926DL98_9FIRM</name>
<dbReference type="Proteomes" id="UP000611762">
    <property type="component" value="Unassembled WGS sequence"/>
</dbReference>
<dbReference type="InterPro" id="IPR020569">
    <property type="entry name" value="UPF0029_Impact_CS"/>
</dbReference>
<dbReference type="PANTHER" id="PTHR16301">
    <property type="entry name" value="IMPACT-RELATED"/>
    <property type="match status" value="1"/>
</dbReference>
<evidence type="ECO:0000256" key="1">
    <source>
        <dbReference type="ARBA" id="ARBA00007665"/>
    </source>
</evidence>
<proteinExistence type="inferred from homology"/>
<dbReference type="Gene3D" id="3.30.230.30">
    <property type="entry name" value="Impact, N-terminal domain"/>
    <property type="match status" value="1"/>
</dbReference>
<organism evidence="4 5">
    <name type="scientific">Congzhengia minquanensis</name>
    <dbReference type="NCBI Taxonomy" id="2763657"/>
    <lineage>
        <taxon>Bacteria</taxon>
        <taxon>Bacillati</taxon>
        <taxon>Bacillota</taxon>
        <taxon>Clostridia</taxon>
        <taxon>Eubacteriales</taxon>
        <taxon>Oscillospiraceae</taxon>
        <taxon>Congzhengia</taxon>
    </lineage>
</organism>
<dbReference type="EMBL" id="JACRSU010000001">
    <property type="protein sequence ID" value="MBC8539797.1"/>
    <property type="molecule type" value="Genomic_DNA"/>
</dbReference>
<dbReference type="GO" id="GO:0006446">
    <property type="term" value="P:regulation of translational initiation"/>
    <property type="evidence" value="ECO:0007669"/>
    <property type="project" value="TreeGrafter"/>
</dbReference>
<sequence length="213" mass="23881">MTMEKKMTYRTVFEPARDEMIEKKSRFIGSVRPVTTEQEAVDFINSCRAEFRDATHNVYAYIVQENNISRYSDDGEPSGTAGVPVLEVLNKEGLTDVAVVVTRYFGGTLLGAGGLVRAYGKTAKLGVDKAKITEKIYCHRLSIQTPYDLLGKVRYLIETGDYILGEIEYTDSVTVTAFVKYDLLNRFLQEMKEATNAAVTPEITGEMYIDNVI</sequence>
<dbReference type="Pfam" id="PF09186">
    <property type="entry name" value="DUF1949"/>
    <property type="match status" value="1"/>
</dbReference>
<keyword evidence="5" id="KW-1185">Reference proteome</keyword>
<evidence type="ECO:0000313" key="5">
    <source>
        <dbReference type="Proteomes" id="UP000611762"/>
    </source>
</evidence>
<evidence type="ECO:0000259" key="3">
    <source>
        <dbReference type="Pfam" id="PF09186"/>
    </source>
</evidence>
<feature type="domain" description="UPF0029" evidence="3">
    <location>
        <begin position="143"/>
        <end position="197"/>
    </location>
</feature>
<accession>A0A926DL98</accession>
<dbReference type="InterPro" id="IPR035647">
    <property type="entry name" value="EFG_III/V"/>
</dbReference>
<dbReference type="InterPro" id="IPR015269">
    <property type="entry name" value="UPF0029_Impact_C"/>
</dbReference>
<dbReference type="GO" id="GO:0005737">
    <property type="term" value="C:cytoplasm"/>
    <property type="evidence" value="ECO:0007669"/>
    <property type="project" value="TreeGrafter"/>
</dbReference>
<dbReference type="InterPro" id="IPR023582">
    <property type="entry name" value="Impact"/>
</dbReference>
<protein>
    <submittedName>
        <fullName evidence="4">YigZ family protein</fullName>
    </submittedName>
</protein>
<evidence type="ECO:0000259" key="2">
    <source>
        <dbReference type="Pfam" id="PF01205"/>
    </source>
</evidence>
<dbReference type="InterPro" id="IPR036956">
    <property type="entry name" value="Impact_N_sf"/>
</dbReference>
<dbReference type="PROSITE" id="PS00910">
    <property type="entry name" value="UPF0029"/>
    <property type="match status" value="1"/>
</dbReference>
<dbReference type="InterPro" id="IPR020568">
    <property type="entry name" value="Ribosomal_Su5_D2-typ_SF"/>
</dbReference>
<dbReference type="Pfam" id="PF01205">
    <property type="entry name" value="Impact_N"/>
    <property type="match status" value="1"/>
</dbReference>
<dbReference type="SUPFAM" id="SSF54211">
    <property type="entry name" value="Ribosomal protein S5 domain 2-like"/>
    <property type="match status" value="1"/>
</dbReference>
<dbReference type="NCBIfam" id="TIGR00257">
    <property type="entry name" value="IMPACT_YIGZ"/>
    <property type="match status" value="1"/>
</dbReference>
<feature type="domain" description="Impact N-terminal" evidence="2">
    <location>
        <begin position="23"/>
        <end position="124"/>
    </location>
</feature>
<dbReference type="AlphaFoldDB" id="A0A926DL98"/>